<gene>
    <name evidence="2" type="ORF">GBJ98_08410</name>
    <name evidence="3" type="ORF">GBK06_08610</name>
</gene>
<organism evidence="3 5">
    <name type="scientific">Bifidobacterium longum</name>
    <dbReference type="NCBI Taxonomy" id="216816"/>
    <lineage>
        <taxon>Bacteria</taxon>
        <taxon>Bacillati</taxon>
        <taxon>Actinomycetota</taxon>
        <taxon>Actinomycetes</taxon>
        <taxon>Bifidobacteriales</taxon>
        <taxon>Bifidobacteriaceae</taxon>
        <taxon>Bifidobacterium</taxon>
    </lineage>
</organism>
<dbReference type="EMBL" id="WDZP01000020">
    <property type="protein sequence ID" value="KAB6917165.1"/>
    <property type="molecule type" value="Genomic_DNA"/>
</dbReference>
<evidence type="ECO:0000313" key="5">
    <source>
        <dbReference type="Proteomes" id="UP000491334"/>
    </source>
</evidence>
<protein>
    <submittedName>
        <fullName evidence="3">Uncharacterized protein</fullName>
    </submittedName>
</protein>
<name>A0A133L8Y0_BIFLN</name>
<dbReference type="Proteomes" id="UP000481350">
    <property type="component" value="Unassembled WGS sequence"/>
</dbReference>
<proteinExistence type="predicted"/>
<evidence type="ECO:0000313" key="4">
    <source>
        <dbReference type="Proteomes" id="UP000481350"/>
    </source>
</evidence>
<reference evidence="4 5" key="1">
    <citation type="journal article" date="2019" name="Nat. Med.">
        <title>A library of human gut bacterial isolates paired with longitudinal multiomics data enables mechanistic microbiome research.</title>
        <authorList>
            <person name="Poyet M."/>
            <person name="Groussin M."/>
            <person name="Gibbons S.M."/>
            <person name="Avila-Pacheco J."/>
            <person name="Jiang X."/>
            <person name="Kearney S.M."/>
            <person name="Perrotta A.R."/>
            <person name="Berdy B."/>
            <person name="Zhao S."/>
            <person name="Lieberman T.D."/>
            <person name="Swanson P.K."/>
            <person name="Smith M."/>
            <person name="Roesemann S."/>
            <person name="Alexander J.E."/>
            <person name="Rich S.A."/>
            <person name="Livny J."/>
            <person name="Vlamakis H."/>
            <person name="Clish C."/>
            <person name="Bullock K."/>
            <person name="Deik A."/>
            <person name="Scott J."/>
            <person name="Pierce K.A."/>
            <person name="Xavier R.J."/>
            <person name="Alm E.J."/>
        </authorList>
    </citation>
    <scope>NUCLEOTIDE SEQUENCE [LARGE SCALE GENOMIC DNA]</scope>
    <source>
        <strain evidence="2 4">BIOML-A283</strain>
        <strain evidence="3 5">BIOML-A284</strain>
    </source>
</reference>
<comment type="caution">
    <text evidence="3">The sequence shown here is derived from an EMBL/GenBank/DDBJ whole genome shotgun (WGS) entry which is preliminary data.</text>
</comment>
<sequence>MYEEHEDGSFTLHLCEWYEQGRRLVGEYETLADGSGFAVTDEWPTCSKVVVNHPLTRPDGTVMPGISRLRRFDWKVGPDEGLHADDYEIWERELREQAERDRFDGELRSLGALGDGESIFGRQPGNGPSSPDGDDGVSDS</sequence>
<evidence type="ECO:0000313" key="3">
    <source>
        <dbReference type="EMBL" id="KAB6917165.1"/>
    </source>
</evidence>
<accession>A0A133L8Y0</accession>
<dbReference type="AlphaFoldDB" id="A0A133L8Y0"/>
<evidence type="ECO:0000313" key="2">
    <source>
        <dbReference type="EMBL" id="KAB6911794.1"/>
    </source>
</evidence>
<feature type="region of interest" description="Disordered" evidence="1">
    <location>
        <begin position="105"/>
        <end position="140"/>
    </location>
</feature>
<dbReference type="RefSeq" id="WP_060868195.1">
    <property type="nucleotide sequence ID" value="NZ_KQ956001.1"/>
</dbReference>
<dbReference type="EMBL" id="WDZO01000021">
    <property type="protein sequence ID" value="KAB6911794.1"/>
    <property type="molecule type" value="Genomic_DNA"/>
</dbReference>
<dbReference type="Proteomes" id="UP000491334">
    <property type="component" value="Unassembled WGS sequence"/>
</dbReference>
<evidence type="ECO:0000256" key="1">
    <source>
        <dbReference type="SAM" id="MobiDB-lite"/>
    </source>
</evidence>